<evidence type="ECO:0000256" key="4">
    <source>
        <dbReference type="ARBA" id="ARBA00022576"/>
    </source>
</evidence>
<reference evidence="10 11" key="1">
    <citation type="journal article" date="2018" name="BMC Genomics">
        <title>The genome of Naegleria lovaniensis, the basis for a comparative approach to unravel pathogenicity factors of the human pathogenic amoeba N. fowleri.</title>
        <authorList>
            <person name="Liechti N."/>
            <person name="Schurch N."/>
            <person name="Bruggmann R."/>
            <person name="Wittwer M."/>
        </authorList>
    </citation>
    <scope>NUCLEOTIDE SEQUENCE [LARGE SCALE GENOMIC DNA]</scope>
    <source>
        <strain evidence="10 11">ATCC 30569</strain>
    </source>
</reference>
<dbReference type="AlphaFoldDB" id="A0AA88KSQ7"/>
<comment type="cofactor">
    <cofactor evidence="1">
        <name>pyridoxal 5'-phosphate</name>
        <dbReference type="ChEBI" id="CHEBI:597326"/>
    </cofactor>
</comment>
<feature type="domain" description="Aminotransferase class I/classII large" evidence="9">
    <location>
        <begin position="56"/>
        <end position="420"/>
    </location>
</feature>
<evidence type="ECO:0000256" key="5">
    <source>
        <dbReference type="ARBA" id="ARBA00022679"/>
    </source>
</evidence>
<dbReference type="GO" id="GO:0004069">
    <property type="term" value="F:L-aspartate:2-oxoglutarate aminotransferase activity"/>
    <property type="evidence" value="ECO:0007669"/>
    <property type="project" value="UniProtKB-EC"/>
</dbReference>
<comment type="caution">
    <text evidence="10">The sequence shown here is derived from an EMBL/GenBank/DDBJ whole genome shotgun (WGS) entry which is preliminary data.</text>
</comment>
<dbReference type="GO" id="GO:0006520">
    <property type="term" value="P:amino acid metabolic process"/>
    <property type="evidence" value="ECO:0007669"/>
    <property type="project" value="InterPro"/>
</dbReference>
<comment type="catalytic activity">
    <reaction evidence="7 8">
        <text>L-aspartate + 2-oxoglutarate = oxaloacetate + L-glutamate</text>
        <dbReference type="Rhea" id="RHEA:21824"/>
        <dbReference type="ChEBI" id="CHEBI:16452"/>
        <dbReference type="ChEBI" id="CHEBI:16810"/>
        <dbReference type="ChEBI" id="CHEBI:29985"/>
        <dbReference type="ChEBI" id="CHEBI:29991"/>
        <dbReference type="EC" id="2.6.1.1"/>
    </reaction>
</comment>
<comment type="similarity">
    <text evidence="2">Belongs to the class-I pyridoxal-phosphate-dependent aminotransferase family.</text>
</comment>
<dbReference type="SUPFAM" id="SSF53383">
    <property type="entry name" value="PLP-dependent transferases"/>
    <property type="match status" value="1"/>
</dbReference>
<evidence type="ECO:0000256" key="1">
    <source>
        <dbReference type="ARBA" id="ARBA00001933"/>
    </source>
</evidence>
<comment type="subunit">
    <text evidence="3 8">Homodimer.</text>
</comment>
<dbReference type="InterPro" id="IPR004838">
    <property type="entry name" value="NHTrfase_class1_PyrdxlP-BS"/>
</dbReference>
<keyword evidence="6" id="KW-0663">Pyridoxal phosphate</keyword>
<dbReference type="InterPro" id="IPR015421">
    <property type="entry name" value="PyrdxlP-dep_Trfase_major"/>
</dbReference>
<organism evidence="10 11">
    <name type="scientific">Naegleria lovaniensis</name>
    <name type="common">Amoeba</name>
    <dbReference type="NCBI Taxonomy" id="51637"/>
    <lineage>
        <taxon>Eukaryota</taxon>
        <taxon>Discoba</taxon>
        <taxon>Heterolobosea</taxon>
        <taxon>Tetramitia</taxon>
        <taxon>Eutetramitia</taxon>
        <taxon>Vahlkampfiidae</taxon>
        <taxon>Naegleria</taxon>
    </lineage>
</organism>
<dbReference type="PRINTS" id="PR00799">
    <property type="entry name" value="TRANSAMINASE"/>
</dbReference>
<dbReference type="PANTHER" id="PTHR11879:SF22">
    <property type="entry name" value="ASPARTATE AMINOTRANSFERASE, MITOCHONDRIAL"/>
    <property type="match status" value="1"/>
</dbReference>
<dbReference type="EC" id="2.6.1.1" evidence="8"/>
<dbReference type="InterPro" id="IPR015424">
    <property type="entry name" value="PyrdxlP-dep_Trfase"/>
</dbReference>
<evidence type="ECO:0000256" key="8">
    <source>
        <dbReference type="RuleBase" id="RU000480"/>
    </source>
</evidence>
<evidence type="ECO:0000256" key="6">
    <source>
        <dbReference type="ARBA" id="ARBA00022898"/>
    </source>
</evidence>
<dbReference type="EMBL" id="PYSW02000011">
    <property type="protein sequence ID" value="KAG2388212.1"/>
    <property type="molecule type" value="Genomic_DNA"/>
</dbReference>
<protein>
    <recommendedName>
        <fullName evidence="8">Aspartate aminotransferase</fullName>
        <ecNumber evidence="8">2.6.1.1</ecNumber>
    </recommendedName>
</protein>
<proteinExistence type="inferred from homology"/>
<dbReference type="Gene3D" id="3.40.640.10">
    <property type="entry name" value="Type I PLP-dependent aspartate aminotransferase-like (Major domain)"/>
    <property type="match status" value="1"/>
</dbReference>
<dbReference type="InterPro" id="IPR000796">
    <property type="entry name" value="Asp_trans"/>
</dbReference>
<evidence type="ECO:0000313" key="10">
    <source>
        <dbReference type="EMBL" id="KAG2388212.1"/>
    </source>
</evidence>
<dbReference type="Proteomes" id="UP000816034">
    <property type="component" value="Unassembled WGS sequence"/>
</dbReference>
<dbReference type="InterPro" id="IPR015422">
    <property type="entry name" value="PyrdxlP-dep_Trfase_small"/>
</dbReference>
<evidence type="ECO:0000313" key="11">
    <source>
        <dbReference type="Proteomes" id="UP000816034"/>
    </source>
</evidence>
<keyword evidence="5 8" id="KW-0808">Transferase</keyword>
<dbReference type="Pfam" id="PF00155">
    <property type="entry name" value="Aminotran_1_2"/>
    <property type="match status" value="1"/>
</dbReference>
<dbReference type="Gene3D" id="3.90.1150.10">
    <property type="entry name" value="Aspartate Aminotransferase, domain 1"/>
    <property type="match status" value="1"/>
</dbReference>
<gene>
    <name evidence="10" type="ORF">C9374_001062</name>
</gene>
<dbReference type="GO" id="GO:0005739">
    <property type="term" value="C:mitochondrion"/>
    <property type="evidence" value="ECO:0007669"/>
    <property type="project" value="TreeGrafter"/>
</dbReference>
<dbReference type="InterPro" id="IPR004839">
    <property type="entry name" value="Aminotransferase_I/II_large"/>
</dbReference>
<keyword evidence="11" id="KW-1185">Reference proteome</keyword>
<dbReference type="CDD" id="cd00609">
    <property type="entry name" value="AAT_like"/>
    <property type="match status" value="1"/>
</dbReference>
<accession>A0AA88KSQ7</accession>
<sequence>MKNTCRLILSKATNCHQTRYFSTSKVNAGIWANVQYAPLDAIKQLTIQFNQDTAPNKILLGEGVYRTDEGKPKTLTSVREAEKIIFDKALDHEYPPVTGVPEFCKATQKFAFGENKDTIATVQAISGTGSLCLSACFIKKFLPADTKVYFPNPTWVNHFNIFRAQGFSDDRLPTYRYFDKKTNGMDVAGCLEDLKNAPEKSVILLHACAHNPTGVDPSMDTWKQISDICKQKKHYVLFDSAYQAFASGDANTDAQSFRLFVKEGHQIMLCQSYAKNFGLYGQRIGAFSVVCENAEEKKNVESQLGIIIRTQYSNPPVHGARLVTTVLNSPQLKAQWEKDVKELADRIKTMRSRLVEELKAAGSTRDWSHITKQIGMFAYSGLNEQQVNRLREEYHIYMTKDGRISISGLNTSNVATVAKAMHAVTK</sequence>
<evidence type="ECO:0000256" key="7">
    <source>
        <dbReference type="ARBA" id="ARBA00049185"/>
    </source>
</evidence>
<dbReference type="NCBIfam" id="NF006719">
    <property type="entry name" value="PRK09257.1"/>
    <property type="match status" value="1"/>
</dbReference>
<dbReference type="FunFam" id="3.90.1150.10:FF:000001">
    <property type="entry name" value="Aspartate aminotransferase"/>
    <property type="match status" value="1"/>
</dbReference>
<keyword evidence="4 8" id="KW-0032">Aminotransferase</keyword>
<dbReference type="RefSeq" id="XP_044552204.1">
    <property type="nucleotide sequence ID" value="XM_044686184.1"/>
</dbReference>
<name>A0AA88KSQ7_NAELO</name>
<evidence type="ECO:0000259" key="9">
    <source>
        <dbReference type="Pfam" id="PF00155"/>
    </source>
</evidence>
<dbReference type="FunFam" id="3.40.640.10:FF:000066">
    <property type="entry name" value="Aspartate aminotransferase"/>
    <property type="match status" value="1"/>
</dbReference>
<evidence type="ECO:0000256" key="3">
    <source>
        <dbReference type="ARBA" id="ARBA00011738"/>
    </source>
</evidence>
<dbReference type="PROSITE" id="PS00105">
    <property type="entry name" value="AA_TRANSFER_CLASS_1"/>
    <property type="match status" value="1"/>
</dbReference>
<evidence type="ECO:0000256" key="2">
    <source>
        <dbReference type="ARBA" id="ARBA00007441"/>
    </source>
</evidence>
<dbReference type="PANTHER" id="PTHR11879">
    <property type="entry name" value="ASPARTATE AMINOTRANSFERASE"/>
    <property type="match status" value="1"/>
</dbReference>
<comment type="miscellaneous">
    <text evidence="8">In eukaryotes there are cytoplasmic, mitochondrial and chloroplastic isozymes.</text>
</comment>
<dbReference type="GeneID" id="68093518"/>
<dbReference type="GO" id="GO:0030170">
    <property type="term" value="F:pyridoxal phosphate binding"/>
    <property type="evidence" value="ECO:0007669"/>
    <property type="project" value="InterPro"/>
</dbReference>